<sequence length="130" mass="14903">MSLRRWLLNTSDTPERFAGSPTRRAPRITRGESGRGRRRRRSSSDSSSSSNSGSSDVAQNKTAFRVTDIPQTHMRGVWAKTFISPLGQGYNFSITLYESKQQKAIPIRPVLQTYHKHTCEEYGRRLSYHR</sequence>
<feature type="compositionally biased region" description="Low complexity" evidence="1">
    <location>
        <begin position="44"/>
        <end position="55"/>
    </location>
</feature>
<dbReference type="EMBL" id="BLXT01003136">
    <property type="protein sequence ID" value="GFO00653.1"/>
    <property type="molecule type" value="Genomic_DNA"/>
</dbReference>
<dbReference type="AlphaFoldDB" id="A0AAV4A0I9"/>
<dbReference type="Proteomes" id="UP000735302">
    <property type="component" value="Unassembled WGS sequence"/>
</dbReference>
<accession>A0AAV4A0I9</accession>
<comment type="caution">
    <text evidence="2">The sequence shown here is derived from an EMBL/GenBank/DDBJ whole genome shotgun (WGS) entry which is preliminary data.</text>
</comment>
<gene>
    <name evidence="2" type="ORF">PoB_002715800</name>
</gene>
<protein>
    <submittedName>
        <fullName evidence="2">Uncharacterized protein</fullName>
    </submittedName>
</protein>
<keyword evidence="3" id="KW-1185">Reference proteome</keyword>
<evidence type="ECO:0000256" key="1">
    <source>
        <dbReference type="SAM" id="MobiDB-lite"/>
    </source>
</evidence>
<evidence type="ECO:0000313" key="2">
    <source>
        <dbReference type="EMBL" id="GFO00653.1"/>
    </source>
</evidence>
<organism evidence="2 3">
    <name type="scientific">Plakobranchus ocellatus</name>
    <dbReference type="NCBI Taxonomy" id="259542"/>
    <lineage>
        <taxon>Eukaryota</taxon>
        <taxon>Metazoa</taxon>
        <taxon>Spiralia</taxon>
        <taxon>Lophotrochozoa</taxon>
        <taxon>Mollusca</taxon>
        <taxon>Gastropoda</taxon>
        <taxon>Heterobranchia</taxon>
        <taxon>Euthyneura</taxon>
        <taxon>Panpulmonata</taxon>
        <taxon>Sacoglossa</taxon>
        <taxon>Placobranchoidea</taxon>
        <taxon>Plakobranchidae</taxon>
        <taxon>Plakobranchus</taxon>
    </lineage>
</organism>
<proteinExistence type="predicted"/>
<feature type="region of interest" description="Disordered" evidence="1">
    <location>
        <begin position="1"/>
        <end position="66"/>
    </location>
</feature>
<reference evidence="2 3" key="1">
    <citation type="journal article" date="2021" name="Elife">
        <title>Chloroplast acquisition without the gene transfer in kleptoplastic sea slugs, Plakobranchus ocellatus.</title>
        <authorList>
            <person name="Maeda T."/>
            <person name="Takahashi S."/>
            <person name="Yoshida T."/>
            <person name="Shimamura S."/>
            <person name="Takaki Y."/>
            <person name="Nagai Y."/>
            <person name="Toyoda A."/>
            <person name="Suzuki Y."/>
            <person name="Arimoto A."/>
            <person name="Ishii H."/>
            <person name="Satoh N."/>
            <person name="Nishiyama T."/>
            <person name="Hasebe M."/>
            <person name="Maruyama T."/>
            <person name="Minagawa J."/>
            <person name="Obokata J."/>
            <person name="Shigenobu S."/>
        </authorList>
    </citation>
    <scope>NUCLEOTIDE SEQUENCE [LARGE SCALE GENOMIC DNA]</scope>
</reference>
<name>A0AAV4A0I9_9GAST</name>
<evidence type="ECO:0000313" key="3">
    <source>
        <dbReference type="Proteomes" id="UP000735302"/>
    </source>
</evidence>